<name>A0A074Z0I2_OPIVI</name>
<organism evidence="1 2">
    <name type="scientific">Opisthorchis viverrini</name>
    <name type="common">Southeast Asian liver fluke</name>
    <dbReference type="NCBI Taxonomy" id="6198"/>
    <lineage>
        <taxon>Eukaryota</taxon>
        <taxon>Metazoa</taxon>
        <taxon>Spiralia</taxon>
        <taxon>Lophotrochozoa</taxon>
        <taxon>Platyhelminthes</taxon>
        <taxon>Trematoda</taxon>
        <taxon>Digenea</taxon>
        <taxon>Opisthorchiida</taxon>
        <taxon>Opisthorchiata</taxon>
        <taxon>Opisthorchiidae</taxon>
        <taxon>Opisthorchis</taxon>
    </lineage>
</organism>
<dbReference type="KEGG" id="ovi:T265_15718"/>
<keyword evidence="2" id="KW-1185">Reference proteome</keyword>
<dbReference type="CTD" id="20329883"/>
<evidence type="ECO:0000313" key="1">
    <source>
        <dbReference type="EMBL" id="KER18982.1"/>
    </source>
</evidence>
<protein>
    <submittedName>
        <fullName evidence="1">Uncharacterized protein</fullName>
    </submittedName>
</protein>
<gene>
    <name evidence="1" type="ORF">T265_15718</name>
</gene>
<reference evidence="1 2" key="1">
    <citation type="submission" date="2013-11" db="EMBL/GenBank/DDBJ databases">
        <title>Opisthorchis viverrini - life in the bile duct.</title>
        <authorList>
            <person name="Young N.D."/>
            <person name="Nagarajan N."/>
            <person name="Lin S.J."/>
            <person name="Korhonen P.K."/>
            <person name="Jex A.R."/>
            <person name="Hall R.S."/>
            <person name="Safavi-Hemami H."/>
            <person name="Kaewkong W."/>
            <person name="Bertrand D."/>
            <person name="Gao S."/>
            <person name="Seet Q."/>
            <person name="Wongkham S."/>
            <person name="Teh B.T."/>
            <person name="Wongkham C."/>
            <person name="Intapan P.M."/>
            <person name="Maleewong W."/>
            <person name="Yang X."/>
            <person name="Hu M."/>
            <person name="Wang Z."/>
            <person name="Hofmann A."/>
            <person name="Sternberg P.W."/>
            <person name="Tan P."/>
            <person name="Wang J."/>
            <person name="Gasser R.B."/>
        </authorList>
    </citation>
    <scope>NUCLEOTIDE SEQUENCE [LARGE SCALE GENOMIC DNA]</scope>
</reference>
<accession>A0A074Z0I2</accession>
<dbReference type="RefSeq" id="XP_009177272.1">
    <property type="nucleotide sequence ID" value="XM_009179008.1"/>
</dbReference>
<dbReference type="AlphaFoldDB" id="A0A074Z0I2"/>
<feature type="non-terminal residue" evidence="1">
    <location>
        <position position="61"/>
    </location>
</feature>
<dbReference type="Proteomes" id="UP000054324">
    <property type="component" value="Unassembled WGS sequence"/>
</dbReference>
<dbReference type="EMBL" id="KL597408">
    <property type="protein sequence ID" value="KER18982.1"/>
    <property type="molecule type" value="Genomic_DNA"/>
</dbReference>
<sequence>MNQLHIASCLDYLGFLDEITCLTQNFLGQYPVTYLEMTLISGKHISLLRALSHPLLSFIFI</sequence>
<dbReference type="GeneID" id="20329883"/>
<proteinExistence type="predicted"/>
<evidence type="ECO:0000313" key="2">
    <source>
        <dbReference type="Proteomes" id="UP000054324"/>
    </source>
</evidence>